<feature type="domain" description="RNA polymerase sigma-70 region 2" evidence="5">
    <location>
        <begin position="34"/>
        <end position="98"/>
    </location>
</feature>
<dbReference type="InterPro" id="IPR013325">
    <property type="entry name" value="RNA_pol_sigma_r2"/>
</dbReference>
<evidence type="ECO:0000313" key="7">
    <source>
        <dbReference type="EMBL" id="HBH1543799.1"/>
    </source>
</evidence>
<keyword evidence="3" id="KW-0238">DNA-binding</keyword>
<dbReference type="CDD" id="cd06171">
    <property type="entry name" value="Sigma70_r4"/>
    <property type="match status" value="1"/>
</dbReference>
<sequence length="215" mass="25228">MPFETKKTLNYSDGAKREKEFYTKEEKEKVAYANNKLIHHVIKQLNTNVASHDELYSVGLVGYAKALESFDKKRNVKFSTYAINCIRNEILYFLRKENNHNKNTVSFNKILSSDKDGHNLELEDIISEDEISKKRFEDNLVDKEDRETILKALEFLKEEERIVIIYRFGLNNGIMMTQSEIGKMINMSQANISKIQKSSIDKLRLILDKNIYYKQ</sequence>
<dbReference type="SUPFAM" id="SSF88946">
    <property type="entry name" value="Sigma2 domain of RNA polymerase sigma factors"/>
    <property type="match status" value="1"/>
</dbReference>
<dbReference type="PRINTS" id="PR00046">
    <property type="entry name" value="SIGMA70FCT"/>
</dbReference>
<evidence type="ECO:0000256" key="2">
    <source>
        <dbReference type="ARBA" id="ARBA00023082"/>
    </source>
</evidence>
<dbReference type="Gene3D" id="1.20.140.160">
    <property type="match status" value="1"/>
</dbReference>
<dbReference type="Gene3D" id="1.10.1740.10">
    <property type="match status" value="1"/>
</dbReference>
<proteinExistence type="predicted"/>
<reference evidence="7" key="2">
    <citation type="submission" date="2021-06" db="EMBL/GenBank/DDBJ databases">
        <authorList>
            <consortium name="NCBI Pathogen Detection Project"/>
        </authorList>
    </citation>
    <scope>NUCLEOTIDE SEQUENCE</scope>
    <source>
        <strain evidence="7">HN1000</strain>
    </source>
</reference>
<dbReference type="PANTHER" id="PTHR30385">
    <property type="entry name" value="SIGMA FACTOR F FLAGELLAR"/>
    <property type="match status" value="1"/>
</dbReference>
<dbReference type="InterPro" id="IPR013324">
    <property type="entry name" value="RNA_pol_sigma_r3/r4-like"/>
</dbReference>
<dbReference type="InterPro" id="IPR007627">
    <property type="entry name" value="RNA_pol_sigma70_r2"/>
</dbReference>
<dbReference type="InterPro" id="IPR014284">
    <property type="entry name" value="RNA_pol_sigma-70_dom"/>
</dbReference>
<dbReference type="Pfam" id="PF04542">
    <property type="entry name" value="Sigma70_r2"/>
    <property type="match status" value="1"/>
</dbReference>
<evidence type="ECO:0000313" key="8">
    <source>
        <dbReference type="Proteomes" id="UP000878956"/>
    </source>
</evidence>
<keyword evidence="2" id="KW-0731">Sigma factor</keyword>
<dbReference type="GO" id="GO:0016987">
    <property type="term" value="F:sigma factor activity"/>
    <property type="evidence" value="ECO:0007669"/>
    <property type="project" value="UniProtKB-KW"/>
</dbReference>
<dbReference type="Pfam" id="PF04545">
    <property type="entry name" value="Sigma70_r4"/>
    <property type="match status" value="1"/>
</dbReference>
<dbReference type="NCBIfam" id="TIGR02937">
    <property type="entry name" value="sigma70-ECF"/>
    <property type="match status" value="1"/>
</dbReference>
<name>A0AAN6A6X7_CLODI</name>
<evidence type="ECO:0000259" key="6">
    <source>
        <dbReference type="Pfam" id="PF04545"/>
    </source>
</evidence>
<dbReference type="SUPFAM" id="SSF88659">
    <property type="entry name" value="Sigma3 and sigma4 domains of RNA polymerase sigma factors"/>
    <property type="match status" value="1"/>
</dbReference>
<comment type="caution">
    <text evidence="7">The sequence shown here is derived from an EMBL/GenBank/DDBJ whole genome shotgun (WGS) entry which is preliminary data.</text>
</comment>
<evidence type="ECO:0000256" key="4">
    <source>
        <dbReference type="ARBA" id="ARBA00023163"/>
    </source>
</evidence>
<keyword evidence="4" id="KW-0804">Transcription</keyword>
<dbReference type="EMBL" id="DAEPXK010000048">
    <property type="protein sequence ID" value="HBH1543799.1"/>
    <property type="molecule type" value="Genomic_DNA"/>
</dbReference>
<dbReference type="InterPro" id="IPR007630">
    <property type="entry name" value="RNA_pol_sigma70_r4"/>
</dbReference>
<evidence type="ECO:0000259" key="5">
    <source>
        <dbReference type="Pfam" id="PF04542"/>
    </source>
</evidence>
<dbReference type="AlphaFoldDB" id="A0AAN6A6X7"/>
<keyword evidence="1" id="KW-0805">Transcription regulation</keyword>
<dbReference type="Proteomes" id="UP000878956">
    <property type="component" value="Unassembled WGS sequence"/>
</dbReference>
<dbReference type="GO" id="GO:0003677">
    <property type="term" value="F:DNA binding"/>
    <property type="evidence" value="ECO:0007669"/>
    <property type="project" value="UniProtKB-KW"/>
</dbReference>
<protein>
    <submittedName>
        <fullName evidence="7">Sigma-70 family RNA polymerase sigma factor</fullName>
    </submittedName>
</protein>
<gene>
    <name evidence="7" type="ORF">KRM00_003332</name>
</gene>
<reference evidence="7" key="1">
    <citation type="journal article" date="2018" name="Genome Biol.">
        <title>SKESA: strategic k-mer extension for scrupulous assemblies.</title>
        <authorList>
            <person name="Souvorov A."/>
            <person name="Agarwala R."/>
            <person name="Lipman D.J."/>
        </authorList>
    </citation>
    <scope>NUCLEOTIDE SEQUENCE</scope>
    <source>
        <strain evidence="7">HN1000</strain>
    </source>
</reference>
<accession>A0AAN6A6X7</accession>
<dbReference type="InterPro" id="IPR000943">
    <property type="entry name" value="RNA_pol_sigma70"/>
</dbReference>
<evidence type="ECO:0000256" key="1">
    <source>
        <dbReference type="ARBA" id="ARBA00023015"/>
    </source>
</evidence>
<organism evidence="7 8">
    <name type="scientific">Clostridioides difficile</name>
    <name type="common">Peptoclostridium difficile</name>
    <dbReference type="NCBI Taxonomy" id="1496"/>
    <lineage>
        <taxon>Bacteria</taxon>
        <taxon>Bacillati</taxon>
        <taxon>Bacillota</taxon>
        <taxon>Clostridia</taxon>
        <taxon>Peptostreptococcales</taxon>
        <taxon>Peptostreptococcaceae</taxon>
        <taxon>Clostridioides</taxon>
    </lineage>
</organism>
<dbReference type="GO" id="GO:0006352">
    <property type="term" value="P:DNA-templated transcription initiation"/>
    <property type="evidence" value="ECO:0007669"/>
    <property type="project" value="InterPro"/>
</dbReference>
<evidence type="ECO:0000256" key="3">
    <source>
        <dbReference type="ARBA" id="ARBA00023125"/>
    </source>
</evidence>
<feature type="domain" description="RNA polymerase sigma-70 region 4" evidence="6">
    <location>
        <begin position="152"/>
        <end position="204"/>
    </location>
</feature>